<dbReference type="Ensembl" id="ENSOCUT00000025645.3">
    <property type="protein sequence ID" value="ENSOCUP00000024117.1"/>
    <property type="gene ID" value="ENSOCUG00000026544.3"/>
</dbReference>
<reference evidence="10" key="2">
    <citation type="submission" date="2025-08" db="UniProtKB">
        <authorList>
            <consortium name="Ensembl"/>
        </authorList>
    </citation>
    <scope>IDENTIFICATION</scope>
    <source>
        <strain evidence="10">Thorbecke</strain>
    </source>
</reference>
<feature type="chain" id="PRO_5003423246" description="Lipocalin/cytosolic fatty-acid binding domain-containing protein" evidence="8">
    <location>
        <begin position="22"/>
        <end position="182"/>
    </location>
</feature>
<dbReference type="Proteomes" id="UP000001811">
    <property type="component" value="Chromosome 1"/>
</dbReference>
<dbReference type="PANTHER" id="PTHR11430">
    <property type="entry name" value="LIPOCALIN"/>
    <property type="match status" value="1"/>
</dbReference>
<dbReference type="GO" id="GO:0005550">
    <property type="term" value="F:pheromone binding"/>
    <property type="evidence" value="ECO:0007669"/>
    <property type="project" value="UniProtKB-KW"/>
</dbReference>
<organism evidence="10 11">
    <name type="scientific">Oryctolagus cuniculus</name>
    <name type="common">Rabbit</name>
    <dbReference type="NCBI Taxonomy" id="9986"/>
    <lineage>
        <taxon>Eukaryota</taxon>
        <taxon>Metazoa</taxon>
        <taxon>Chordata</taxon>
        <taxon>Craniata</taxon>
        <taxon>Vertebrata</taxon>
        <taxon>Euteleostomi</taxon>
        <taxon>Mammalia</taxon>
        <taxon>Eutheria</taxon>
        <taxon>Euarchontoglires</taxon>
        <taxon>Glires</taxon>
        <taxon>Lagomorpha</taxon>
        <taxon>Leporidae</taxon>
        <taxon>Oryctolagus</taxon>
    </lineage>
</organism>
<evidence type="ECO:0000259" key="9">
    <source>
        <dbReference type="Pfam" id="PF00061"/>
    </source>
</evidence>
<keyword evidence="4 8" id="KW-0732">Signal</keyword>
<evidence type="ECO:0000256" key="2">
    <source>
        <dbReference type="ARBA" id="ARBA00006889"/>
    </source>
</evidence>
<dbReference type="AlphaFoldDB" id="G1U400"/>
<reference evidence="10 11" key="1">
    <citation type="journal article" date="2011" name="Nature">
        <title>A high-resolution map of human evolutionary constraint using 29 mammals.</title>
        <authorList>
            <person name="Lindblad-Toh K."/>
            <person name="Garber M."/>
            <person name="Zuk O."/>
            <person name="Lin M.F."/>
            <person name="Parker B.J."/>
            <person name="Washietl S."/>
            <person name="Kheradpour P."/>
            <person name="Ernst J."/>
            <person name="Jordan G."/>
            <person name="Mauceli E."/>
            <person name="Ward L.D."/>
            <person name="Lowe C.B."/>
            <person name="Holloway A.K."/>
            <person name="Clamp M."/>
            <person name="Gnerre S."/>
            <person name="Alfoldi J."/>
            <person name="Beal K."/>
            <person name="Chang J."/>
            <person name="Clawson H."/>
            <person name="Cuff J."/>
            <person name="Di Palma F."/>
            <person name="Fitzgerald S."/>
            <person name="Flicek P."/>
            <person name="Guttman M."/>
            <person name="Hubisz M.J."/>
            <person name="Jaffe D.B."/>
            <person name="Jungreis I."/>
            <person name="Kent W.J."/>
            <person name="Kostka D."/>
            <person name="Lara M."/>
            <person name="Martins A.L."/>
            <person name="Massingham T."/>
            <person name="Moltke I."/>
            <person name="Raney B.J."/>
            <person name="Rasmussen M.D."/>
            <person name="Robinson J."/>
            <person name="Stark A."/>
            <person name="Vilella A.J."/>
            <person name="Wen J."/>
            <person name="Xie X."/>
            <person name="Zody M.C."/>
            <person name="Baldwin J."/>
            <person name="Bloom T."/>
            <person name="Chin C.W."/>
            <person name="Heiman D."/>
            <person name="Nicol R."/>
            <person name="Nusbaum C."/>
            <person name="Young S."/>
            <person name="Wilkinson J."/>
            <person name="Worley K.C."/>
            <person name="Kovar C.L."/>
            <person name="Muzny D.M."/>
            <person name="Gibbs R.A."/>
            <person name="Cree A."/>
            <person name="Dihn H.H."/>
            <person name="Fowler G."/>
            <person name="Jhangiani S."/>
            <person name="Joshi V."/>
            <person name="Lee S."/>
            <person name="Lewis L.R."/>
            <person name="Nazareth L.V."/>
            <person name="Okwuonu G."/>
            <person name="Santibanez J."/>
            <person name="Warren W.C."/>
            <person name="Mardis E.R."/>
            <person name="Weinstock G.M."/>
            <person name="Wilson R.K."/>
            <person name="Delehaunty K."/>
            <person name="Dooling D."/>
            <person name="Fronik C."/>
            <person name="Fulton L."/>
            <person name="Fulton B."/>
            <person name="Graves T."/>
            <person name="Minx P."/>
            <person name="Sodergren E."/>
            <person name="Birney E."/>
            <person name="Margulies E.H."/>
            <person name="Herrero J."/>
            <person name="Green E.D."/>
            <person name="Haussler D."/>
            <person name="Siepel A."/>
            <person name="Goldman N."/>
            <person name="Pollard K.S."/>
            <person name="Pedersen J.S."/>
            <person name="Lander E.S."/>
            <person name="Kellis M."/>
        </authorList>
    </citation>
    <scope>NUCLEOTIDE SEQUENCE [LARGE SCALE GENOMIC DNA]</scope>
    <source>
        <strain evidence="10 11">Thorbecke inbred</strain>
    </source>
</reference>
<dbReference type="PANTHER" id="PTHR11430:SF76">
    <property type="entry name" value="MAJOR URINARY PROTEIN 1-RELATED"/>
    <property type="match status" value="1"/>
</dbReference>
<reference evidence="10" key="3">
    <citation type="submission" date="2025-09" db="UniProtKB">
        <authorList>
            <consortium name="Ensembl"/>
        </authorList>
    </citation>
    <scope>IDENTIFICATION</scope>
    <source>
        <strain evidence="10">Thorbecke</strain>
    </source>
</reference>
<name>G1U400_RABIT</name>
<proteinExistence type="inferred from homology"/>
<dbReference type="InParanoid" id="G1U400"/>
<evidence type="ECO:0000256" key="4">
    <source>
        <dbReference type="ARBA" id="ARBA00022729"/>
    </source>
</evidence>
<keyword evidence="5" id="KW-0590">Pheromone-binding</keyword>
<evidence type="ECO:0000256" key="5">
    <source>
        <dbReference type="ARBA" id="ARBA00023106"/>
    </source>
</evidence>
<comment type="subcellular location">
    <subcellularLocation>
        <location evidence="1">Secreted</location>
    </subcellularLocation>
</comment>
<dbReference type="Bgee" id="ENSOCUG00000026544">
    <property type="expression patterns" value="Expressed in uterus and 5 other cell types or tissues"/>
</dbReference>
<dbReference type="InterPro" id="IPR000566">
    <property type="entry name" value="Lipocln_cytosolic_FA-bd_dom"/>
</dbReference>
<dbReference type="GeneTree" id="ENSGT01050000244868"/>
<dbReference type="FunCoup" id="G1U400">
    <property type="interactions" value="184"/>
</dbReference>
<protein>
    <recommendedName>
        <fullName evidence="9">Lipocalin/cytosolic fatty-acid binding domain-containing protein</fullName>
    </recommendedName>
</protein>
<dbReference type="GO" id="GO:0005615">
    <property type="term" value="C:extracellular space"/>
    <property type="evidence" value="ECO:0007669"/>
    <property type="project" value="TreeGrafter"/>
</dbReference>
<dbReference type="InterPro" id="IPR012674">
    <property type="entry name" value="Calycin"/>
</dbReference>
<dbReference type="PRINTS" id="PR00179">
    <property type="entry name" value="LIPOCALIN"/>
</dbReference>
<dbReference type="HOGENOM" id="CLU_094061_4_0_1"/>
<dbReference type="InterPro" id="IPR022272">
    <property type="entry name" value="Lipocalin_CS"/>
</dbReference>
<dbReference type="InterPro" id="IPR002971">
    <property type="entry name" value="Maj_urinary"/>
</dbReference>
<evidence type="ECO:0000256" key="7">
    <source>
        <dbReference type="RuleBase" id="RU003695"/>
    </source>
</evidence>
<dbReference type="PRINTS" id="PR01221">
    <property type="entry name" value="MAJORURINARY"/>
</dbReference>
<comment type="similarity">
    <text evidence="2 7">Belongs to the calycin superfamily. Lipocalin family.</text>
</comment>
<dbReference type="Gene3D" id="2.40.128.20">
    <property type="match status" value="1"/>
</dbReference>
<keyword evidence="3" id="KW-0964">Secreted</keyword>
<evidence type="ECO:0000313" key="10">
    <source>
        <dbReference type="Ensembl" id="ENSOCUP00000024117.1"/>
    </source>
</evidence>
<sequence>MKLLWLCLGLILICAPKRGDAHSHSEVSQISGEWYSVLLASDHREKIEENGSMRVFVEYIHVWKNSSLSFKFHTPVNGKCTELFLTCDPTEDNHVYTVEYDGHNVFSILDMVPDDYIIFHLINHNNGESFQLMELYGRGLDVRSDIREKFVQLCQERGIVEENILDLTKVDRCLYARDGGAA</sequence>
<evidence type="ECO:0000313" key="11">
    <source>
        <dbReference type="Proteomes" id="UP000001811"/>
    </source>
</evidence>
<dbReference type="GO" id="GO:0036094">
    <property type="term" value="F:small molecule binding"/>
    <property type="evidence" value="ECO:0007669"/>
    <property type="project" value="InterPro"/>
</dbReference>
<feature type="signal peptide" evidence="8">
    <location>
        <begin position="1"/>
        <end position="21"/>
    </location>
</feature>
<dbReference type="InterPro" id="IPR002345">
    <property type="entry name" value="Lipocalin"/>
</dbReference>
<keyword evidence="11" id="KW-1185">Reference proteome</keyword>
<dbReference type="EMBL" id="AAGW02034023">
    <property type="status" value="NOT_ANNOTATED_CDS"/>
    <property type="molecule type" value="Genomic_DNA"/>
</dbReference>
<feature type="domain" description="Lipocalin/cytosolic fatty-acid binding" evidence="9">
    <location>
        <begin position="31"/>
        <end position="170"/>
    </location>
</feature>
<dbReference type="OMA" id="FHTKVNG"/>
<dbReference type="PROSITE" id="PS00213">
    <property type="entry name" value="LIPOCALIN"/>
    <property type="match status" value="1"/>
</dbReference>
<dbReference type="SUPFAM" id="SSF50814">
    <property type="entry name" value="Lipocalins"/>
    <property type="match status" value="1"/>
</dbReference>
<evidence type="ECO:0000256" key="3">
    <source>
        <dbReference type="ARBA" id="ARBA00022525"/>
    </source>
</evidence>
<dbReference type="FunFam" id="2.40.128.20:FF:000008">
    <property type="entry name" value="Major urinary protein"/>
    <property type="match status" value="1"/>
</dbReference>
<keyword evidence="6" id="KW-1015">Disulfide bond</keyword>
<dbReference type="Pfam" id="PF00061">
    <property type="entry name" value="Lipocalin"/>
    <property type="match status" value="1"/>
</dbReference>
<evidence type="ECO:0000256" key="1">
    <source>
        <dbReference type="ARBA" id="ARBA00004613"/>
    </source>
</evidence>
<evidence type="ECO:0000256" key="8">
    <source>
        <dbReference type="SAM" id="SignalP"/>
    </source>
</evidence>
<dbReference type="SMR" id="G1U400"/>
<evidence type="ECO:0000256" key="6">
    <source>
        <dbReference type="ARBA" id="ARBA00023157"/>
    </source>
</evidence>
<accession>G1U400</accession>